<dbReference type="PROSITE" id="PS00018">
    <property type="entry name" value="EF_HAND_1"/>
    <property type="match status" value="2"/>
</dbReference>
<evidence type="ECO:0000256" key="1">
    <source>
        <dbReference type="ARBA" id="ARBA00022737"/>
    </source>
</evidence>
<keyword evidence="5" id="KW-0175">Coiled coil</keyword>
<feature type="coiled-coil region" evidence="5">
    <location>
        <begin position="399"/>
        <end position="434"/>
    </location>
</feature>
<gene>
    <name evidence="8" type="ORF">Ctob_002948</name>
</gene>
<feature type="region of interest" description="Disordered" evidence="6">
    <location>
        <begin position="449"/>
        <end position="488"/>
    </location>
</feature>
<evidence type="ECO:0000313" key="9">
    <source>
        <dbReference type="Proteomes" id="UP000037460"/>
    </source>
</evidence>
<feature type="compositionally biased region" description="Low complexity" evidence="6">
    <location>
        <begin position="342"/>
        <end position="362"/>
    </location>
</feature>
<keyword evidence="9" id="KW-1185">Reference proteome</keyword>
<dbReference type="PANTHER" id="PTHR24126:SF14">
    <property type="entry name" value="ANK_REP_REGION DOMAIN-CONTAINING PROTEIN"/>
    <property type="match status" value="1"/>
</dbReference>
<dbReference type="EMBL" id="JWZX01003315">
    <property type="protein sequence ID" value="KOO22037.1"/>
    <property type="molecule type" value="Genomic_DNA"/>
</dbReference>
<dbReference type="SUPFAM" id="SSF47473">
    <property type="entry name" value="EF-hand"/>
    <property type="match status" value="1"/>
</dbReference>
<dbReference type="SMART" id="SM00054">
    <property type="entry name" value="EFh"/>
    <property type="match status" value="2"/>
</dbReference>
<organism evidence="8 9">
    <name type="scientific">Chrysochromulina tobinii</name>
    <dbReference type="NCBI Taxonomy" id="1460289"/>
    <lineage>
        <taxon>Eukaryota</taxon>
        <taxon>Haptista</taxon>
        <taxon>Haptophyta</taxon>
        <taxon>Prymnesiophyceae</taxon>
        <taxon>Prymnesiales</taxon>
        <taxon>Chrysochromulinaceae</taxon>
        <taxon>Chrysochromulina</taxon>
    </lineage>
</organism>
<evidence type="ECO:0000313" key="8">
    <source>
        <dbReference type="EMBL" id="KOO22037.1"/>
    </source>
</evidence>
<dbReference type="Proteomes" id="UP000037460">
    <property type="component" value="Unassembled WGS sequence"/>
</dbReference>
<accession>A0A0M0J6T6</accession>
<dbReference type="AlphaFoldDB" id="A0A0M0J6T6"/>
<name>A0A0M0J6T6_9EUKA</name>
<feature type="compositionally biased region" description="Low complexity" evidence="6">
    <location>
        <begin position="187"/>
        <end position="202"/>
    </location>
</feature>
<dbReference type="Pfam" id="PF12796">
    <property type="entry name" value="Ank_2"/>
    <property type="match status" value="1"/>
</dbReference>
<dbReference type="InterPro" id="IPR036770">
    <property type="entry name" value="Ankyrin_rpt-contain_sf"/>
</dbReference>
<evidence type="ECO:0000256" key="3">
    <source>
        <dbReference type="ARBA" id="ARBA00023043"/>
    </source>
</evidence>
<dbReference type="GO" id="GO:0005509">
    <property type="term" value="F:calcium ion binding"/>
    <property type="evidence" value="ECO:0007669"/>
    <property type="project" value="InterPro"/>
</dbReference>
<dbReference type="InterPro" id="IPR002048">
    <property type="entry name" value="EF_hand_dom"/>
</dbReference>
<feature type="domain" description="EF-hand" evidence="7">
    <location>
        <begin position="113"/>
        <end position="148"/>
    </location>
</feature>
<feature type="compositionally biased region" description="Basic and acidic residues" evidence="6">
    <location>
        <begin position="468"/>
        <end position="479"/>
    </location>
</feature>
<dbReference type="Gene3D" id="1.25.40.20">
    <property type="entry name" value="Ankyrin repeat-containing domain"/>
    <property type="match status" value="1"/>
</dbReference>
<dbReference type="InterPro" id="IPR018247">
    <property type="entry name" value="EF_Hand_1_Ca_BS"/>
</dbReference>
<dbReference type="OrthoDB" id="9977361at2759"/>
<evidence type="ECO:0000256" key="6">
    <source>
        <dbReference type="SAM" id="MobiDB-lite"/>
    </source>
</evidence>
<dbReference type="Gene3D" id="1.10.238.10">
    <property type="entry name" value="EF-hand"/>
    <property type="match status" value="2"/>
</dbReference>
<feature type="region of interest" description="Disordered" evidence="6">
    <location>
        <begin position="164"/>
        <end position="218"/>
    </location>
</feature>
<comment type="caution">
    <text evidence="8">The sequence shown here is derived from an EMBL/GenBank/DDBJ whole genome shotgun (WGS) entry which is preliminary data.</text>
</comment>
<feature type="repeat" description="ANK" evidence="4">
    <location>
        <begin position="807"/>
        <end position="839"/>
    </location>
</feature>
<protein>
    <submittedName>
        <fullName evidence="8">Feminization 1-like a</fullName>
    </submittedName>
</protein>
<evidence type="ECO:0000259" key="7">
    <source>
        <dbReference type="PROSITE" id="PS50222"/>
    </source>
</evidence>
<dbReference type="InterPro" id="IPR011992">
    <property type="entry name" value="EF-hand-dom_pair"/>
</dbReference>
<proteinExistence type="predicted"/>
<feature type="domain" description="EF-hand" evidence="7">
    <location>
        <begin position="239"/>
        <end position="274"/>
    </location>
</feature>
<keyword evidence="3 4" id="KW-0040">ANK repeat</keyword>
<evidence type="ECO:0000256" key="2">
    <source>
        <dbReference type="ARBA" id="ARBA00022837"/>
    </source>
</evidence>
<dbReference type="CDD" id="cd00051">
    <property type="entry name" value="EFh"/>
    <property type="match status" value="1"/>
</dbReference>
<dbReference type="InterPro" id="IPR002110">
    <property type="entry name" value="Ankyrin_rpt"/>
</dbReference>
<evidence type="ECO:0000256" key="5">
    <source>
        <dbReference type="SAM" id="Coils"/>
    </source>
</evidence>
<feature type="compositionally biased region" description="Basic and acidic residues" evidence="6">
    <location>
        <begin position="206"/>
        <end position="218"/>
    </location>
</feature>
<dbReference type="PROSITE" id="PS50297">
    <property type="entry name" value="ANK_REP_REGION"/>
    <property type="match status" value="1"/>
</dbReference>
<feature type="region of interest" description="Disordered" evidence="6">
    <location>
        <begin position="342"/>
        <end position="369"/>
    </location>
</feature>
<reference evidence="9" key="1">
    <citation type="journal article" date="2015" name="PLoS Genet.">
        <title>Genome Sequence and Transcriptome Analyses of Chrysochromulina tobin: Metabolic Tools for Enhanced Algal Fitness in the Prominent Order Prymnesiales (Haptophyceae).</title>
        <authorList>
            <person name="Hovde B.T."/>
            <person name="Deodato C.R."/>
            <person name="Hunsperger H.M."/>
            <person name="Ryken S.A."/>
            <person name="Yost W."/>
            <person name="Jha R.K."/>
            <person name="Patterson J."/>
            <person name="Monnat R.J. Jr."/>
            <person name="Barlow S.B."/>
            <person name="Starkenburg S.R."/>
            <person name="Cattolico R.A."/>
        </authorList>
    </citation>
    <scope>NUCLEOTIDE SEQUENCE</scope>
    <source>
        <strain evidence="9">CCMP291</strain>
    </source>
</reference>
<keyword evidence="1" id="KW-0677">Repeat</keyword>
<dbReference type="PROSITE" id="PS50222">
    <property type="entry name" value="EF_HAND_2"/>
    <property type="match status" value="2"/>
</dbReference>
<dbReference type="SMART" id="SM00248">
    <property type="entry name" value="ANK"/>
    <property type="match status" value="3"/>
</dbReference>
<evidence type="ECO:0000256" key="4">
    <source>
        <dbReference type="PROSITE-ProRule" id="PRU00023"/>
    </source>
</evidence>
<sequence length="849" mass="92910">MEPAATEATCEALKAEAVHLRTKGDKLGAIAKVKEIKKLKSSLASVKEAVAKDEAQLKGMQWAMAVLSDKDERRRLCEAEFKVQDADGNGTLGKIEAYTSVERMCVRFHLAMPLADKCAQLFALCDKSGDGLIQVDEYQRYFKCVLESCVKKAKSEYDARHAAATSEDEAATKPSHANKASRPLPPTLAANAAPSPSTLSSPQDAARSREDANGDGTLDRGETIACVGKVCKRFELAMPSDERCEELFARSDSSGDGFIQIDEFYTFFCTLLESCVQQAKRKLGLEAEERAHLAMEKKPASKAEKAKEAAAVRVAEEQEDARLAAALDALVTAFPLAGSGTPPAAAAKASPISQRLPSYSLPPSLPEEEERVAAEAAAAKAAAEEKDEKGRLAAAFLLRAAWLQKAEEAAAIKAKAEEEAARRASEAKDRIEADATLAASAAAFLAEAEEATTRGWPTPPSGRSSEGVSRRGSRDSARADEEENTTVSQMSIVQTTPFTTVFSASIISSMAASMATSFEAMTKCALRYLINCLKVRGWTRWTECRERGRQFARWVHQGVRKAITLRVSQGWRKWREMARSWNAWAELVATRAEALELLGKGIALFTSHSLSRSFASWAHATKVQLVRMGVGSFLNRHGARAFGSWKALCVTKRATWIAYHEMRTLKLKAIQSSMSHFRHRPLHKGWNAWVESASALKASMRTFSHVVVHRPSTVEDPVPGSERVRVRGMQPIWRCSSQSKQDWAMLHACQQGHFATVQALVWRGARVGVCDGRNQNALHIASFEGYLDIVRVLLGTEDVELDARDACGHTALMLASLRGHLNCMRLLIEAGASDEEVDEVEREVEQSPT</sequence>
<keyword evidence="2" id="KW-0106">Calcium</keyword>
<dbReference type="SUPFAM" id="SSF48403">
    <property type="entry name" value="Ankyrin repeat"/>
    <property type="match status" value="1"/>
</dbReference>
<dbReference type="PANTHER" id="PTHR24126">
    <property type="entry name" value="ANKYRIN REPEAT, PH AND SEC7 DOMAIN CONTAINING PROTEIN SECG-RELATED"/>
    <property type="match status" value="1"/>
</dbReference>
<dbReference type="PROSITE" id="PS50088">
    <property type="entry name" value="ANK_REPEAT"/>
    <property type="match status" value="1"/>
</dbReference>